<dbReference type="Proteomes" id="UP000324091">
    <property type="component" value="Chromosome 20"/>
</dbReference>
<evidence type="ECO:0000313" key="1">
    <source>
        <dbReference type="EMBL" id="TWW66769.1"/>
    </source>
</evidence>
<reference evidence="1 2" key="1">
    <citation type="submission" date="2019-04" db="EMBL/GenBank/DDBJ databases">
        <title>Chromosome genome assembly for Takifugu flavidus.</title>
        <authorList>
            <person name="Xiao S."/>
        </authorList>
    </citation>
    <scope>NUCLEOTIDE SEQUENCE [LARGE SCALE GENOMIC DNA]</scope>
    <source>
        <strain evidence="1">HTHZ2018</strain>
        <tissue evidence="1">Muscle</tissue>
    </source>
</reference>
<dbReference type="EMBL" id="RHFK02000013">
    <property type="protein sequence ID" value="TWW66769.1"/>
    <property type="molecule type" value="Genomic_DNA"/>
</dbReference>
<sequence length="158" mass="17332">MGIVPLNKRELLPPGRKLWRPQGDQPGTDQNSTYLLKCSRKFRWTREAQYLYLRRLSSHSCSAITMNNYIDTSVQKGGIPGVPGCLEHNGVVTQLITAHLLYLPFTLLLLSFTPLLSSPLLPILSSTCPPPSPLSLPSRPSAGGSPYMSLVLLKVSSC</sequence>
<keyword evidence="2" id="KW-1185">Reference proteome</keyword>
<gene>
    <name evidence="1" type="ORF">D4764_20G0008010</name>
</gene>
<evidence type="ECO:0000313" key="2">
    <source>
        <dbReference type="Proteomes" id="UP000324091"/>
    </source>
</evidence>
<accession>A0A5C6NJI0</accession>
<protein>
    <submittedName>
        <fullName evidence="1">Uncharacterized protein</fullName>
    </submittedName>
</protein>
<comment type="caution">
    <text evidence="1">The sequence shown here is derived from an EMBL/GenBank/DDBJ whole genome shotgun (WGS) entry which is preliminary data.</text>
</comment>
<name>A0A5C6NJI0_9TELE</name>
<dbReference type="AlphaFoldDB" id="A0A5C6NJI0"/>
<organism evidence="1 2">
    <name type="scientific">Takifugu flavidus</name>
    <name type="common">sansaifugu</name>
    <dbReference type="NCBI Taxonomy" id="433684"/>
    <lineage>
        <taxon>Eukaryota</taxon>
        <taxon>Metazoa</taxon>
        <taxon>Chordata</taxon>
        <taxon>Craniata</taxon>
        <taxon>Vertebrata</taxon>
        <taxon>Euteleostomi</taxon>
        <taxon>Actinopterygii</taxon>
        <taxon>Neopterygii</taxon>
        <taxon>Teleostei</taxon>
        <taxon>Neoteleostei</taxon>
        <taxon>Acanthomorphata</taxon>
        <taxon>Eupercaria</taxon>
        <taxon>Tetraodontiformes</taxon>
        <taxon>Tetradontoidea</taxon>
        <taxon>Tetraodontidae</taxon>
        <taxon>Takifugu</taxon>
    </lineage>
</organism>
<proteinExistence type="predicted"/>